<keyword evidence="10 11" id="KW-0472">Membrane</keyword>
<evidence type="ECO:0000256" key="9">
    <source>
        <dbReference type="ARBA" id="ARBA00023012"/>
    </source>
</evidence>
<evidence type="ECO:0000256" key="8">
    <source>
        <dbReference type="ARBA" id="ARBA00022989"/>
    </source>
</evidence>
<comment type="subcellular location">
    <subcellularLocation>
        <location evidence="2">Membrane</location>
        <topology evidence="2">Multi-pass membrane protein</topology>
    </subcellularLocation>
</comment>
<name>A0A1J0GCN5_9CLOT</name>
<evidence type="ECO:0000256" key="11">
    <source>
        <dbReference type="SAM" id="Phobius"/>
    </source>
</evidence>
<dbReference type="InterPro" id="IPR008358">
    <property type="entry name" value="Sig_transdc_His_kin/Pase_MprB"/>
</dbReference>
<evidence type="ECO:0000256" key="1">
    <source>
        <dbReference type="ARBA" id="ARBA00000085"/>
    </source>
</evidence>
<evidence type="ECO:0000256" key="5">
    <source>
        <dbReference type="ARBA" id="ARBA00022679"/>
    </source>
</evidence>
<protein>
    <recommendedName>
        <fullName evidence="3">histidine kinase</fullName>
        <ecNumber evidence="3">2.7.13.3</ecNumber>
    </recommendedName>
</protein>
<dbReference type="InterPro" id="IPR003594">
    <property type="entry name" value="HATPase_dom"/>
</dbReference>
<dbReference type="PRINTS" id="PR01780">
    <property type="entry name" value="LANTIREGPROT"/>
</dbReference>
<dbReference type="AlphaFoldDB" id="A0A1J0GCN5"/>
<reference evidence="14" key="1">
    <citation type="journal article" date="2016" name="Front. Microbiol.">
        <title>Complete Genome Sequence of Clostridium estertheticum DSM 8809, a Microbe Identified in Spoiled Vacuum Packed Beef.</title>
        <authorList>
            <person name="Yu Z."/>
            <person name="Gunn L."/>
            <person name="Brennan E."/>
            <person name="Reid R."/>
            <person name="Wall P.G."/>
            <person name="Gaora O.P."/>
            <person name="Hurley D."/>
            <person name="Bolton D."/>
            <person name="Fanning S."/>
        </authorList>
    </citation>
    <scope>NUCLEOTIDE SEQUENCE [LARGE SCALE GENOMIC DNA]</scope>
    <source>
        <strain evidence="14">DSM 8809</strain>
    </source>
</reference>
<evidence type="ECO:0000256" key="3">
    <source>
        <dbReference type="ARBA" id="ARBA00012438"/>
    </source>
</evidence>
<evidence type="ECO:0000256" key="10">
    <source>
        <dbReference type="ARBA" id="ARBA00023136"/>
    </source>
</evidence>
<evidence type="ECO:0000256" key="6">
    <source>
        <dbReference type="ARBA" id="ARBA00022692"/>
    </source>
</evidence>
<dbReference type="SMART" id="SM00387">
    <property type="entry name" value="HATPase_c"/>
    <property type="match status" value="1"/>
</dbReference>
<dbReference type="SMART" id="SM00388">
    <property type="entry name" value="HisKA"/>
    <property type="match status" value="1"/>
</dbReference>
<evidence type="ECO:0000313" key="13">
    <source>
        <dbReference type="EMBL" id="APC39095.1"/>
    </source>
</evidence>
<dbReference type="Pfam" id="PF02518">
    <property type="entry name" value="HATPase_c"/>
    <property type="match status" value="1"/>
</dbReference>
<keyword evidence="9" id="KW-0902">Two-component regulatory system</keyword>
<evidence type="ECO:0000259" key="12">
    <source>
        <dbReference type="PROSITE" id="PS50109"/>
    </source>
</evidence>
<proteinExistence type="predicted"/>
<evidence type="ECO:0000256" key="7">
    <source>
        <dbReference type="ARBA" id="ARBA00022777"/>
    </source>
</evidence>
<dbReference type="Proteomes" id="UP000182569">
    <property type="component" value="Chromosome"/>
</dbReference>
<dbReference type="InterPro" id="IPR036097">
    <property type="entry name" value="HisK_dim/P_sf"/>
</dbReference>
<dbReference type="PROSITE" id="PS50109">
    <property type="entry name" value="HIS_KIN"/>
    <property type="match status" value="1"/>
</dbReference>
<dbReference type="Gene3D" id="6.10.340.10">
    <property type="match status" value="1"/>
</dbReference>
<dbReference type="Gene3D" id="3.30.565.10">
    <property type="entry name" value="Histidine kinase-like ATPase, C-terminal domain"/>
    <property type="match status" value="1"/>
</dbReference>
<gene>
    <name evidence="13" type="ORF">A7L45_02935</name>
</gene>
<dbReference type="GO" id="GO:0000155">
    <property type="term" value="F:phosphorelay sensor kinase activity"/>
    <property type="evidence" value="ECO:0007669"/>
    <property type="project" value="InterPro"/>
</dbReference>
<evidence type="ECO:0000256" key="4">
    <source>
        <dbReference type="ARBA" id="ARBA00022553"/>
    </source>
</evidence>
<dbReference type="GO" id="GO:0005886">
    <property type="term" value="C:plasma membrane"/>
    <property type="evidence" value="ECO:0007669"/>
    <property type="project" value="TreeGrafter"/>
</dbReference>
<dbReference type="PANTHER" id="PTHR45528:SF8">
    <property type="entry name" value="HISTIDINE KINASE"/>
    <property type="match status" value="1"/>
</dbReference>
<dbReference type="Gene3D" id="1.10.287.130">
    <property type="match status" value="1"/>
</dbReference>
<keyword evidence="5" id="KW-0808">Transferase</keyword>
<dbReference type="SUPFAM" id="SSF55874">
    <property type="entry name" value="ATPase domain of HSP90 chaperone/DNA topoisomerase II/histidine kinase"/>
    <property type="match status" value="1"/>
</dbReference>
<feature type="transmembrane region" description="Helical" evidence="11">
    <location>
        <begin position="153"/>
        <end position="174"/>
    </location>
</feature>
<feature type="transmembrane region" description="Helical" evidence="11">
    <location>
        <begin position="12"/>
        <end position="38"/>
    </location>
</feature>
<dbReference type="STRING" id="1552.A7L45_02935"/>
<keyword evidence="8 11" id="KW-1133">Transmembrane helix</keyword>
<keyword evidence="6 11" id="KW-0812">Transmembrane</keyword>
<dbReference type="RefSeq" id="WP_071611391.1">
    <property type="nucleotide sequence ID" value="NZ_CP015756.1"/>
</dbReference>
<dbReference type="InterPro" id="IPR050398">
    <property type="entry name" value="HssS/ArlS-like"/>
</dbReference>
<keyword evidence="14" id="KW-1185">Reference proteome</keyword>
<dbReference type="EC" id="2.7.13.3" evidence="3"/>
<dbReference type="OrthoDB" id="84942at2"/>
<organism evidence="13 14">
    <name type="scientific">Clostridium estertheticum subsp. estertheticum</name>
    <dbReference type="NCBI Taxonomy" id="1552"/>
    <lineage>
        <taxon>Bacteria</taxon>
        <taxon>Bacillati</taxon>
        <taxon>Bacillota</taxon>
        <taxon>Clostridia</taxon>
        <taxon>Eubacteriales</taxon>
        <taxon>Clostridiaceae</taxon>
        <taxon>Clostridium</taxon>
    </lineage>
</organism>
<evidence type="ECO:0000256" key="2">
    <source>
        <dbReference type="ARBA" id="ARBA00004141"/>
    </source>
</evidence>
<dbReference type="KEGG" id="ceu:A7L45_02935"/>
<sequence>MEVKKKIFTLKVVFFKYLLTLGLAFIVFAGLYLGVFFLGENNDMFFIPSYSENLARGAKSLLASAPEITENMIPYGCKFAVFDKKYKVIKTNLDGKDLLTAIEYAKGTYSKDGSKKNYYFIERQEGSCVLQYYIQMSYQSEFLNKHLPDPENTMVIIFAIIYFFIVFIITAIYAKKLNKHLSPLLQATEKIKKQDLDFDIKYSGIKEFNDVLLSISDMKTELRKSLEEQWNIERAKKEQISALAHDLKTPLTIIKGNAELLSDSTISKEQQEYVNYISKNSIQIEKYIKILIEISNSEKPLFLQLEEIDSINFINTIKDQLEAIANTKGLKVKFIKTLIPKSIMIDKSLLYRAIMNVISNAVNYCPNNGEICFEVKSEDNKIRFITTDSGNGFSGEDIKSATKQFYMGDSSRASKIHFGIGLYITESFVNLHGGRLYIANSLITGGAQVTIEIPIC</sequence>
<dbReference type="CDD" id="cd00082">
    <property type="entry name" value="HisKA"/>
    <property type="match status" value="1"/>
</dbReference>
<keyword evidence="4" id="KW-0597">Phosphoprotein</keyword>
<dbReference type="InterPro" id="IPR003661">
    <property type="entry name" value="HisK_dim/P_dom"/>
</dbReference>
<dbReference type="InterPro" id="IPR005467">
    <property type="entry name" value="His_kinase_dom"/>
</dbReference>
<evidence type="ECO:0000313" key="14">
    <source>
        <dbReference type="Proteomes" id="UP000182569"/>
    </source>
</evidence>
<dbReference type="SUPFAM" id="SSF47384">
    <property type="entry name" value="Homodimeric domain of signal transducing histidine kinase"/>
    <property type="match status" value="1"/>
</dbReference>
<accession>A0A1J0GCN5</accession>
<dbReference type="InterPro" id="IPR036890">
    <property type="entry name" value="HATPase_C_sf"/>
</dbReference>
<feature type="domain" description="Histidine kinase" evidence="12">
    <location>
        <begin position="242"/>
        <end position="456"/>
    </location>
</feature>
<dbReference type="EMBL" id="CP015756">
    <property type="protein sequence ID" value="APC39095.1"/>
    <property type="molecule type" value="Genomic_DNA"/>
</dbReference>
<keyword evidence="7 13" id="KW-0418">Kinase</keyword>
<dbReference type="PANTHER" id="PTHR45528">
    <property type="entry name" value="SENSOR HISTIDINE KINASE CPXA"/>
    <property type="match status" value="1"/>
</dbReference>
<dbReference type="Pfam" id="PF00512">
    <property type="entry name" value="HisKA"/>
    <property type="match status" value="1"/>
</dbReference>
<comment type="catalytic activity">
    <reaction evidence="1">
        <text>ATP + protein L-histidine = ADP + protein N-phospho-L-histidine.</text>
        <dbReference type="EC" id="2.7.13.3"/>
    </reaction>
</comment>